<dbReference type="Proteomes" id="UP000184485">
    <property type="component" value="Unassembled WGS sequence"/>
</dbReference>
<dbReference type="InterPro" id="IPR028087">
    <property type="entry name" value="Tad_N"/>
</dbReference>
<reference evidence="3 4" key="1">
    <citation type="submission" date="2016-11" db="EMBL/GenBank/DDBJ databases">
        <authorList>
            <person name="Jaros S."/>
            <person name="Januszkiewicz K."/>
            <person name="Wedrychowicz H."/>
        </authorList>
    </citation>
    <scope>NUCLEOTIDE SEQUENCE [LARGE SCALE GENOMIC DNA]</scope>
    <source>
        <strain evidence="3 4">DSM 19436</strain>
    </source>
</reference>
<name>A0A1M4UTS0_9HYPH</name>
<accession>A0A1M4UTS0</accession>
<evidence type="ECO:0000313" key="3">
    <source>
        <dbReference type="EMBL" id="SHE60075.1"/>
    </source>
</evidence>
<feature type="transmembrane region" description="Helical" evidence="1">
    <location>
        <begin position="30"/>
        <end position="55"/>
    </location>
</feature>
<dbReference type="EMBL" id="FQUP01000001">
    <property type="protein sequence ID" value="SHE60075.1"/>
    <property type="molecule type" value="Genomic_DNA"/>
</dbReference>
<dbReference type="RefSeq" id="WP_073051241.1">
    <property type="nucleotide sequence ID" value="NZ_FQUP01000001.1"/>
</dbReference>
<dbReference type="AlphaFoldDB" id="A0A1M4UTS0"/>
<gene>
    <name evidence="3" type="ORF">SAMN02745157_0534</name>
</gene>
<proteinExistence type="predicted"/>
<organism evidence="3 4">
    <name type="scientific">Kaistia soli DSM 19436</name>
    <dbReference type="NCBI Taxonomy" id="1122133"/>
    <lineage>
        <taxon>Bacteria</taxon>
        <taxon>Pseudomonadati</taxon>
        <taxon>Pseudomonadota</taxon>
        <taxon>Alphaproteobacteria</taxon>
        <taxon>Hyphomicrobiales</taxon>
        <taxon>Kaistiaceae</taxon>
        <taxon>Kaistia</taxon>
    </lineage>
</organism>
<protein>
    <submittedName>
        <fullName evidence="3">Putative Flp pilus-assembly TadE/G-like</fullName>
    </submittedName>
</protein>
<keyword evidence="1" id="KW-0812">Transmembrane</keyword>
<evidence type="ECO:0000313" key="4">
    <source>
        <dbReference type="Proteomes" id="UP000184485"/>
    </source>
</evidence>
<sequence>MPPAECPSQTDDAAISRRYMVHDRPLGNTAALFGFLAIALVTITGATIDLSRVIFAREDLKERLDAALIAGAREAGGKRRVIAENVFDATPTGSIARTTGRQFDVDISGVSGTVSAAVPTTLASVLGIRSIRVTANGRAAVLARACGDRAAREKNATRCAVTVTSSTHSLPLP</sequence>
<evidence type="ECO:0000259" key="2">
    <source>
        <dbReference type="Pfam" id="PF13400"/>
    </source>
</evidence>
<keyword evidence="1" id="KW-0472">Membrane</keyword>
<keyword evidence="1" id="KW-1133">Transmembrane helix</keyword>
<evidence type="ECO:0000256" key="1">
    <source>
        <dbReference type="SAM" id="Phobius"/>
    </source>
</evidence>
<feature type="domain" description="Putative Flp pilus-assembly TadG-like N-terminal" evidence="2">
    <location>
        <begin position="27"/>
        <end position="73"/>
    </location>
</feature>
<keyword evidence="4" id="KW-1185">Reference proteome</keyword>
<dbReference type="STRING" id="1122133.SAMN02745157_0534"/>
<dbReference type="Pfam" id="PF13400">
    <property type="entry name" value="Tad"/>
    <property type="match status" value="1"/>
</dbReference>
<dbReference type="OrthoDB" id="7522752at2"/>